<dbReference type="EMBL" id="CAOQHR010000007">
    <property type="protein sequence ID" value="CAI6337786.1"/>
    <property type="molecule type" value="Genomic_DNA"/>
</dbReference>
<proteinExistence type="predicted"/>
<dbReference type="AlphaFoldDB" id="A0A9W4UKD6"/>
<sequence>MRIRKQIKSIRKSRLESKLDGRRKKTNIQGNLYTLLSLSGPIGRKLICSCSDLIQAELTLLSSRCPTPSSLPCALLFPPILRFSAGINMCRSADSSQFVYRIEPPFFRLQTRLLRSRGVYAIYF</sequence>
<reference evidence="1" key="1">
    <citation type="submission" date="2023-01" db="EMBL/GenBank/DDBJ databases">
        <authorList>
            <person name="Van Ghelder C."/>
            <person name="Rancurel C."/>
        </authorList>
    </citation>
    <scope>NUCLEOTIDE SEQUENCE</scope>
    <source>
        <strain evidence="1">CNCM I-4278</strain>
    </source>
</reference>
<organism evidence="1 2">
    <name type="scientific">Periconia digitata</name>
    <dbReference type="NCBI Taxonomy" id="1303443"/>
    <lineage>
        <taxon>Eukaryota</taxon>
        <taxon>Fungi</taxon>
        <taxon>Dikarya</taxon>
        <taxon>Ascomycota</taxon>
        <taxon>Pezizomycotina</taxon>
        <taxon>Dothideomycetes</taxon>
        <taxon>Pleosporomycetidae</taxon>
        <taxon>Pleosporales</taxon>
        <taxon>Massarineae</taxon>
        <taxon>Periconiaceae</taxon>
        <taxon>Periconia</taxon>
    </lineage>
</organism>
<accession>A0A9W4UKD6</accession>
<comment type="caution">
    <text evidence="1">The sequence shown here is derived from an EMBL/GenBank/DDBJ whole genome shotgun (WGS) entry which is preliminary data.</text>
</comment>
<evidence type="ECO:0000313" key="1">
    <source>
        <dbReference type="EMBL" id="CAI6337786.1"/>
    </source>
</evidence>
<name>A0A9W4UKD6_9PLEO</name>
<keyword evidence="2" id="KW-1185">Reference proteome</keyword>
<gene>
    <name evidence="1" type="ORF">PDIGIT_LOCUS10901</name>
</gene>
<protein>
    <submittedName>
        <fullName evidence="1">Uncharacterized protein</fullName>
    </submittedName>
</protein>
<dbReference type="Proteomes" id="UP001152607">
    <property type="component" value="Unassembled WGS sequence"/>
</dbReference>
<evidence type="ECO:0000313" key="2">
    <source>
        <dbReference type="Proteomes" id="UP001152607"/>
    </source>
</evidence>